<evidence type="ECO:0000256" key="2">
    <source>
        <dbReference type="ARBA" id="ARBA00022630"/>
    </source>
</evidence>
<dbReference type="PRINTS" id="PR00420">
    <property type="entry name" value="RNGMNOXGNASE"/>
</dbReference>
<dbReference type="EMBL" id="DS268110">
    <property type="protein sequence ID" value="KMM68331.1"/>
    <property type="molecule type" value="Genomic_DNA"/>
</dbReference>
<name>A0A0J6F5X7_COCPO</name>
<keyword evidence="2" id="KW-0285">Flavoprotein</keyword>
<dbReference type="InterPro" id="IPR036188">
    <property type="entry name" value="FAD/NAD-bd_sf"/>
</dbReference>
<dbReference type="Pfam" id="PF01494">
    <property type="entry name" value="FAD_binding_3"/>
    <property type="match status" value="1"/>
</dbReference>
<dbReference type="GO" id="GO:0004497">
    <property type="term" value="F:monooxygenase activity"/>
    <property type="evidence" value="ECO:0007669"/>
    <property type="project" value="UniProtKB-KW"/>
</dbReference>
<reference evidence="8" key="2">
    <citation type="journal article" date="2009" name="Genome Res.">
        <title>Comparative genomic analyses of the human fungal pathogens Coccidioides and their relatives.</title>
        <authorList>
            <person name="Sharpton T.J."/>
            <person name="Stajich J.E."/>
            <person name="Rounsley S.D."/>
            <person name="Gardner M.J."/>
            <person name="Wortman J.R."/>
            <person name="Jordar V.S."/>
            <person name="Maiti R."/>
            <person name="Kodira C.D."/>
            <person name="Neafsey D.E."/>
            <person name="Zeng Q."/>
            <person name="Hung C.-Y."/>
            <person name="McMahan C."/>
            <person name="Muszewska A."/>
            <person name="Grynberg M."/>
            <person name="Mandel M.A."/>
            <person name="Kellner E.M."/>
            <person name="Barker B.M."/>
            <person name="Galgiani J.N."/>
            <person name="Orbach M.J."/>
            <person name="Kirkland T.N."/>
            <person name="Cole G.T."/>
            <person name="Henn M.R."/>
            <person name="Birren B.W."/>
            <person name="Taylor J.W."/>
        </authorList>
    </citation>
    <scope>NUCLEOTIDE SEQUENCE [LARGE SCALE GENOMIC DNA]</scope>
    <source>
        <strain evidence="8">RMSCC 3488</strain>
    </source>
</reference>
<evidence type="ECO:0000313" key="8">
    <source>
        <dbReference type="Proteomes" id="UP000054567"/>
    </source>
</evidence>
<dbReference type="OrthoDB" id="16820at2759"/>
<accession>A0A0J6F5X7</accession>
<gene>
    <name evidence="7" type="ORF">CPAG_04660</name>
</gene>
<keyword evidence="5" id="KW-0503">Monooxygenase</keyword>
<dbReference type="InterPro" id="IPR002938">
    <property type="entry name" value="FAD-bd"/>
</dbReference>
<comment type="similarity">
    <text evidence="1">Belongs to the paxM FAD-dependent monooxygenase family.</text>
</comment>
<dbReference type="PANTHER" id="PTHR13789:SF236">
    <property type="entry name" value="MONOOXYGENASE, PUTATIVE (AFU_ORTHOLOGUE AFUA_6G12060)-RELATED"/>
    <property type="match status" value="1"/>
</dbReference>
<dbReference type="GO" id="GO:0071949">
    <property type="term" value="F:FAD binding"/>
    <property type="evidence" value="ECO:0007669"/>
    <property type="project" value="InterPro"/>
</dbReference>
<reference evidence="8" key="3">
    <citation type="journal article" date="2010" name="Genome Res.">
        <title>Population genomic sequencing of Coccidioides fungi reveals recent hybridization and transposon control.</title>
        <authorList>
            <person name="Neafsey D.E."/>
            <person name="Barker B.M."/>
            <person name="Sharpton T.J."/>
            <person name="Stajich J.E."/>
            <person name="Park D.J."/>
            <person name="Whiston E."/>
            <person name="Hung C.-Y."/>
            <person name="McMahan C."/>
            <person name="White J."/>
            <person name="Sykes S."/>
            <person name="Heiman D."/>
            <person name="Young S."/>
            <person name="Zeng Q."/>
            <person name="Abouelleil A."/>
            <person name="Aftuck L."/>
            <person name="Bessette D."/>
            <person name="Brown A."/>
            <person name="FitzGerald M."/>
            <person name="Lui A."/>
            <person name="Macdonald J.P."/>
            <person name="Priest M."/>
            <person name="Orbach M.J."/>
            <person name="Galgiani J.N."/>
            <person name="Kirkland T.N."/>
            <person name="Cole G.T."/>
            <person name="Birren B.W."/>
            <person name="Henn M.R."/>
            <person name="Taylor J.W."/>
            <person name="Rounsley S.D."/>
        </authorList>
    </citation>
    <scope>NUCLEOTIDE SEQUENCE [LARGE SCALE GENOMIC DNA]</scope>
    <source>
        <strain evidence="8">RMSCC 3488</strain>
    </source>
</reference>
<evidence type="ECO:0000256" key="4">
    <source>
        <dbReference type="ARBA" id="ARBA00023002"/>
    </source>
</evidence>
<evidence type="ECO:0000259" key="6">
    <source>
        <dbReference type="Pfam" id="PF01494"/>
    </source>
</evidence>
<reference evidence="7 8" key="1">
    <citation type="submission" date="2007-06" db="EMBL/GenBank/DDBJ databases">
        <title>The Genome Sequence of Coccidioides posadasii RMSCC_3488.</title>
        <authorList>
            <consortium name="Coccidioides Genome Resources Consortium"/>
            <consortium name="The Broad Institute Genome Sequencing Platform"/>
            <person name="Henn M.R."/>
            <person name="Sykes S."/>
            <person name="Young S."/>
            <person name="Jaffe D."/>
            <person name="Berlin A."/>
            <person name="Alvarez P."/>
            <person name="Butler J."/>
            <person name="Gnerre S."/>
            <person name="Grabherr M."/>
            <person name="Mauceli E."/>
            <person name="Brockman W."/>
            <person name="Kodira C."/>
            <person name="Alvarado L."/>
            <person name="Zeng Q."/>
            <person name="Crawford M."/>
            <person name="Antoine C."/>
            <person name="Devon K."/>
            <person name="Galgiani J."/>
            <person name="Orsborn K."/>
            <person name="Lewis M.L."/>
            <person name="Nusbaum C."/>
            <person name="Galagan J."/>
            <person name="Birren B."/>
        </authorList>
    </citation>
    <scope>NUCLEOTIDE SEQUENCE [LARGE SCALE GENOMIC DNA]</scope>
    <source>
        <strain evidence="7 8">RMSCC 3488</strain>
    </source>
</reference>
<keyword evidence="4" id="KW-0560">Oxidoreductase</keyword>
<dbReference type="AlphaFoldDB" id="A0A0J6F5X7"/>
<proteinExistence type="inferred from homology"/>
<dbReference type="SUPFAM" id="SSF51905">
    <property type="entry name" value="FAD/NAD(P)-binding domain"/>
    <property type="match status" value="1"/>
</dbReference>
<dbReference type="Gene3D" id="3.50.50.60">
    <property type="entry name" value="FAD/NAD(P)-binding domain"/>
    <property type="match status" value="1"/>
</dbReference>
<dbReference type="PANTHER" id="PTHR13789">
    <property type="entry name" value="MONOOXYGENASE"/>
    <property type="match status" value="1"/>
</dbReference>
<evidence type="ECO:0000256" key="3">
    <source>
        <dbReference type="ARBA" id="ARBA00022827"/>
    </source>
</evidence>
<sequence length="361" mass="39830">MNIFDYTGFDLGKHKFHGYNAGRGYTLNRGSLVFSMYDYAQKLGIKVFMGSTVTEYWETEDEAGIVVNGEKVAADCVICAEGIHSKGRAAITGQEMQCKETGFVSTRGYLEGKAAIQGPSLTRIVSGMEDGNCMYGWMGPRMHISMGIKIDGGELFWYACHEAASVPPKNNSEAIDHILECMSDWAMRDELESVVRNVSEGRFISQKLVVTTALKSWLSPRRRMIVIGDAAHAALPTSGQGGTQAIEDAAVLAIALELAGKQDIPLALSVTEKIRFKRAQLIQQGGLAVLKFGMNRSDFELFRKDPNLARPPHPAWIFDHDCQEYTYREFAAAAEAVRSGKDYVPTNIPADGEYRIAYDSK</sequence>
<feature type="domain" description="FAD-binding" evidence="6">
    <location>
        <begin position="36"/>
        <end position="257"/>
    </location>
</feature>
<keyword evidence="3" id="KW-0274">FAD</keyword>
<evidence type="ECO:0000313" key="7">
    <source>
        <dbReference type="EMBL" id="KMM68331.1"/>
    </source>
</evidence>
<evidence type="ECO:0000256" key="1">
    <source>
        <dbReference type="ARBA" id="ARBA00007992"/>
    </source>
</evidence>
<evidence type="ECO:0000256" key="5">
    <source>
        <dbReference type="ARBA" id="ARBA00023033"/>
    </source>
</evidence>
<protein>
    <recommendedName>
        <fullName evidence="6">FAD-binding domain-containing protein</fullName>
    </recommendedName>
</protein>
<dbReference type="VEuPathDB" id="FungiDB:CPAG_04660"/>
<dbReference type="InterPro" id="IPR050493">
    <property type="entry name" value="FAD-dep_Monooxygenase_BioMet"/>
</dbReference>
<organism evidence="7 8">
    <name type="scientific">Coccidioides posadasii RMSCC 3488</name>
    <dbReference type="NCBI Taxonomy" id="454284"/>
    <lineage>
        <taxon>Eukaryota</taxon>
        <taxon>Fungi</taxon>
        <taxon>Dikarya</taxon>
        <taxon>Ascomycota</taxon>
        <taxon>Pezizomycotina</taxon>
        <taxon>Eurotiomycetes</taxon>
        <taxon>Eurotiomycetidae</taxon>
        <taxon>Onygenales</taxon>
        <taxon>Onygenaceae</taxon>
        <taxon>Coccidioides</taxon>
    </lineage>
</organism>
<dbReference type="Proteomes" id="UP000054567">
    <property type="component" value="Unassembled WGS sequence"/>
</dbReference>